<keyword evidence="3" id="KW-0489">Methyltransferase</keyword>
<evidence type="ECO:0000256" key="7">
    <source>
        <dbReference type="ARBA" id="ARBA00023004"/>
    </source>
</evidence>
<comment type="caution">
    <text evidence="11">The sequence shown here is derived from an EMBL/GenBank/DDBJ whole genome shotgun (WGS) entry which is preliminary data.</text>
</comment>
<evidence type="ECO:0000259" key="10">
    <source>
        <dbReference type="PROSITE" id="PS51918"/>
    </source>
</evidence>
<gene>
    <name evidence="11" type="ORF">LCGC14_1833570</name>
</gene>
<dbReference type="PANTHER" id="PTHR43409:SF7">
    <property type="entry name" value="BLL1977 PROTEIN"/>
    <property type="match status" value="1"/>
</dbReference>
<organism evidence="11">
    <name type="scientific">marine sediment metagenome</name>
    <dbReference type="NCBI Taxonomy" id="412755"/>
    <lineage>
        <taxon>unclassified sequences</taxon>
        <taxon>metagenomes</taxon>
        <taxon>ecological metagenomes</taxon>
    </lineage>
</organism>
<reference evidence="11" key="1">
    <citation type="journal article" date="2015" name="Nature">
        <title>Complex archaea that bridge the gap between prokaryotes and eukaryotes.</title>
        <authorList>
            <person name="Spang A."/>
            <person name="Saw J.H."/>
            <person name="Jorgensen S.L."/>
            <person name="Zaremba-Niedzwiedzka K."/>
            <person name="Martijn J."/>
            <person name="Lind A.E."/>
            <person name="van Eijk R."/>
            <person name="Schleper C."/>
            <person name="Guy L."/>
            <person name="Ettema T.J."/>
        </authorList>
    </citation>
    <scope>NUCLEOTIDE SEQUENCE</scope>
</reference>
<dbReference type="GO" id="GO:0031419">
    <property type="term" value="F:cobalamin binding"/>
    <property type="evidence" value="ECO:0007669"/>
    <property type="project" value="InterPro"/>
</dbReference>
<dbReference type="PROSITE" id="PS51918">
    <property type="entry name" value="RADICAL_SAM"/>
    <property type="match status" value="1"/>
</dbReference>
<dbReference type="InterPro" id="IPR006638">
    <property type="entry name" value="Elp3/MiaA/NifB-like_rSAM"/>
</dbReference>
<keyword evidence="2" id="KW-0004">4Fe-4S</keyword>
<keyword evidence="8" id="KW-0411">Iron-sulfur</keyword>
<evidence type="ECO:0000259" key="9">
    <source>
        <dbReference type="PROSITE" id="PS51332"/>
    </source>
</evidence>
<dbReference type="GO" id="GO:0046872">
    <property type="term" value="F:metal ion binding"/>
    <property type="evidence" value="ECO:0007669"/>
    <property type="project" value="UniProtKB-KW"/>
</dbReference>
<dbReference type="SFLD" id="SFLDG01082">
    <property type="entry name" value="B12-binding_domain_containing"/>
    <property type="match status" value="1"/>
</dbReference>
<dbReference type="Pfam" id="PF02310">
    <property type="entry name" value="B12-binding"/>
    <property type="match status" value="1"/>
</dbReference>
<dbReference type="GO" id="GO:0003824">
    <property type="term" value="F:catalytic activity"/>
    <property type="evidence" value="ECO:0007669"/>
    <property type="project" value="InterPro"/>
</dbReference>
<dbReference type="GO" id="GO:0051539">
    <property type="term" value="F:4 iron, 4 sulfur cluster binding"/>
    <property type="evidence" value="ECO:0007669"/>
    <property type="project" value="UniProtKB-KW"/>
</dbReference>
<dbReference type="EMBL" id="LAZR01018145">
    <property type="protein sequence ID" value="KKL97531.1"/>
    <property type="molecule type" value="Genomic_DNA"/>
</dbReference>
<protein>
    <submittedName>
        <fullName evidence="11">Uncharacterized protein</fullName>
    </submittedName>
</protein>
<dbReference type="Gene3D" id="3.40.50.280">
    <property type="entry name" value="Cobalamin-binding domain"/>
    <property type="match status" value="1"/>
</dbReference>
<comment type="cofactor">
    <cofactor evidence="1">
        <name>[4Fe-4S] cluster</name>
        <dbReference type="ChEBI" id="CHEBI:49883"/>
    </cofactor>
</comment>
<dbReference type="SUPFAM" id="SSF102114">
    <property type="entry name" value="Radical SAM enzymes"/>
    <property type="match status" value="1"/>
</dbReference>
<name>A0A0F9H3I3_9ZZZZ</name>
<dbReference type="SUPFAM" id="SSF52242">
    <property type="entry name" value="Cobalamin (vitamin B12)-binding domain"/>
    <property type="match status" value="1"/>
</dbReference>
<dbReference type="InterPro" id="IPR023404">
    <property type="entry name" value="rSAM_horseshoe"/>
</dbReference>
<feature type="domain" description="B12-binding" evidence="9">
    <location>
        <begin position="28"/>
        <end position="160"/>
    </location>
</feature>
<sequence length="488" mass="54801">MSEQSPVSIPPQVRRRRKLRLINPRSALSTITMPEIIQKMTFSRRGLFMPLNLAICAAVVPDGWDVEIVDENITHDTHIAHVAPDGVDAVGIGAMTTQAKRAYRIADDYRRLGVPVILGGIHPSALPEEAALHATIVCKGDAEGTLPRALRDLDAGRAKAVYDWTDQPDAPIATPRKDLLDPAEYLVFNPIQTTRGCPHGCTFCTTPAVFGRKFRQREISDIVDEVATAYERFKTSVFIFSDDNVAGNHAWALELFERLKGLKIRWASQCDILISNNDRLLRAMRDSGCLGLILGLESPRAGTLHEAGKRYVHAESYLERIRKIRSFDISIWGSFIFGFDTDGWRDCMNAVRFAQRADLCMSCYPILTPYPGTAVFEQYRREGRLLTTDWDKYNGATVVHQPRLMTVEQLRHAQMAGFCEFYSPASTFKRLKALPLKKNSYMANVAIYRGLKHYYSKRGRPLPRFADLAAPDAGRRVARSLGEAKRTA</sequence>
<evidence type="ECO:0000256" key="5">
    <source>
        <dbReference type="ARBA" id="ARBA00022691"/>
    </source>
</evidence>
<evidence type="ECO:0000256" key="6">
    <source>
        <dbReference type="ARBA" id="ARBA00022723"/>
    </source>
</evidence>
<dbReference type="SFLD" id="SFLDS00029">
    <property type="entry name" value="Radical_SAM"/>
    <property type="match status" value="1"/>
</dbReference>
<dbReference type="PROSITE" id="PS51332">
    <property type="entry name" value="B12_BINDING"/>
    <property type="match status" value="1"/>
</dbReference>
<evidence type="ECO:0000256" key="2">
    <source>
        <dbReference type="ARBA" id="ARBA00022485"/>
    </source>
</evidence>
<dbReference type="InterPro" id="IPR058240">
    <property type="entry name" value="rSAM_sf"/>
</dbReference>
<proteinExistence type="predicted"/>
<keyword evidence="4" id="KW-0808">Transferase</keyword>
<evidence type="ECO:0000256" key="1">
    <source>
        <dbReference type="ARBA" id="ARBA00001966"/>
    </source>
</evidence>
<dbReference type="GO" id="GO:0005829">
    <property type="term" value="C:cytosol"/>
    <property type="evidence" value="ECO:0007669"/>
    <property type="project" value="TreeGrafter"/>
</dbReference>
<dbReference type="InterPro" id="IPR051198">
    <property type="entry name" value="BchE-like"/>
</dbReference>
<dbReference type="CDD" id="cd01335">
    <property type="entry name" value="Radical_SAM"/>
    <property type="match status" value="1"/>
</dbReference>
<accession>A0A0F9H3I3</accession>
<dbReference type="PANTHER" id="PTHR43409">
    <property type="entry name" value="ANAEROBIC MAGNESIUM-PROTOPORPHYRIN IX MONOMETHYL ESTER CYCLASE-RELATED"/>
    <property type="match status" value="1"/>
</dbReference>
<dbReference type="SFLD" id="SFLDG01123">
    <property type="entry name" value="methyltransferase_(Class_B)"/>
    <property type="match status" value="1"/>
</dbReference>
<evidence type="ECO:0000256" key="3">
    <source>
        <dbReference type="ARBA" id="ARBA00022603"/>
    </source>
</evidence>
<dbReference type="InterPro" id="IPR036724">
    <property type="entry name" value="Cobalamin-bd_sf"/>
</dbReference>
<evidence type="ECO:0000256" key="4">
    <source>
        <dbReference type="ARBA" id="ARBA00022679"/>
    </source>
</evidence>
<keyword evidence="5" id="KW-0949">S-adenosyl-L-methionine</keyword>
<feature type="domain" description="Radical SAM core" evidence="10">
    <location>
        <begin position="183"/>
        <end position="397"/>
    </location>
</feature>
<dbReference type="Pfam" id="PF04055">
    <property type="entry name" value="Radical_SAM"/>
    <property type="match status" value="1"/>
</dbReference>
<dbReference type="SMART" id="SM00729">
    <property type="entry name" value="Elp3"/>
    <property type="match status" value="1"/>
</dbReference>
<dbReference type="InterPro" id="IPR006158">
    <property type="entry name" value="Cobalamin-bd"/>
</dbReference>
<keyword evidence="6" id="KW-0479">Metal-binding</keyword>
<evidence type="ECO:0000313" key="11">
    <source>
        <dbReference type="EMBL" id="KKL97531.1"/>
    </source>
</evidence>
<dbReference type="PROSITE" id="PS01278">
    <property type="entry name" value="MTTASE_RADICAL"/>
    <property type="match status" value="1"/>
</dbReference>
<evidence type="ECO:0000256" key="8">
    <source>
        <dbReference type="ARBA" id="ARBA00023014"/>
    </source>
</evidence>
<dbReference type="InterPro" id="IPR034466">
    <property type="entry name" value="Methyltransferase_Class_B"/>
</dbReference>
<dbReference type="Gene3D" id="3.80.30.20">
    <property type="entry name" value="tm_1862 like domain"/>
    <property type="match status" value="1"/>
</dbReference>
<keyword evidence="7" id="KW-0408">Iron</keyword>
<dbReference type="InterPro" id="IPR020612">
    <property type="entry name" value="Methylthiotransferase_CS"/>
</dbReference>
<dbReference type="InterPro" id="IPR007197">
    <property type="entry name" value="rSAM"/>
</dbReference>
<dbReference type="AlphaFoldDB" id="A0A0F9H3I3"/>